<organism evidence="1 2">
    <name type="scientific">Phytophthora infestans (strain T30-4)</name>
    <name type="common">Potato late blight agent</name>
    <dbReference type="NCBI Taxonomy" id="403677"/>
    <lineage>
        <taxon>Eukaryota</taxon>
        <taxon>Sar</taxon>
        <taxon>Stramenopiles</taxon>
        <taxon>Oomycota</taxon>
        <taxon>Peronosporomycetes</taxon>
        <taxon>Peronosporales</taxon>
        <taxon>Peronosporaceae</taxon>
        <taxon>Phytophthora</taxon>
    </lineage>
</organism>
<name>D0NL71_PHYIT</name>
<gene>
    <name evidence="1" type="ORF">PITG_12801</name>
</gene>
<protein>
    <submittedName>
        <fullName evidence="1">Uncharacterized protein</fullName>
    </submittedName>
</protein>
<dbReference type="EMBL" id="DS028144">
    <property type="protein sequence ID" value="EEY60389.1"/>
    <property type="molecule type" value="Genomic_DNA"/>
</dbReference>
<sequence length="52" mass="5694">MYVQEAIRVAENVSTPPKMNNVTLAVALDEPNVVKQHEASLTMNGNVSVVRQ</sequence>
<dbReference type="Proteomes" id="UP000006643">
    <property type="component" value="Unassembled WGS sequence"/>
</dbReference>
<evidence type="ECO:0000313" key="2">
    <source>
        <dbReference type="Proteomes" id="UP000006643"/>
    </source>
</evidence>
<dbReference type="InParanoid" id="D0NL71"/>
<dbReference type="VEuPathDB" id="FungiDB:PITG_12801"/>
<keyword evidence="2" id="KW-1185">Reference proteome</keyword>
<evidence type="ECO:0000313" key="1">
    <source>
        <dbReference type="EMBL" id="EEY60389.1"/>
    </source>
</evidence>
<accession>D0NL71</accession>
<dbReference type="KEGG" id="pif:PITG_12801"/>
<reference evidence="2" key="1">
    <citation type="journal article" date="2009" name="Nature">
        <title>Genome sequence and analysis of the Irish potato famine pathogen Phytophthora infestans.</title>
        <authorList>
            <consortium name="The Broad Institute Genome Sequencing Platform"/>
            <person name="Haas B.J."/>
            <person name="Kamoun S."/>
            <person name="Zody M.C."/>
            <person name="Jiang R.H."/>
            <person name="Handsaker R.E."/>
            <person name="Cano L.M."/>
            <person name="Grabherr M."/>
            <person name="Kodira C.D."/>
            <person name="Raffaele S."/>
            <person name="Torto-Alalibo T."/>
            <person name="Bozkurt T.O."/>
            <person name="Ah-Fong A.M."/>
            <person name="Alvarado L."/>
            <person name="Anderson V.L."/>
            <person name="Armstrong M.R."/>
            <person name="Avrova A."/>
            <person name="Baxter L."/>
            <person name="Beynon J."/>
            <person name="Boevink P.C."/>
            <person name="Bollmann S.R."/>
            <person name="Bos J.I."/>
            <person name="Bulone V."/>
            <person name="Cai G."/>
            <person name="Cakir C."/>
            <person name="Carrington J.C."/>
            <person name="Chawner M."/>
            <person name="Conti L."/>
            <person name="Costanzo S."/>
            <person name="Ewan R."/>
            <person name="Fahlgren N."/>
            <person name="Fischbach M.A."/>
            <person name="Fugelstad J."/>
            <person name="Gilroy E.M."/>
            <person name="Gnerre S."/>
            <person name="Green P.J."/>
            <person name="Grenville-Briggs L.J."/>
            <person name="Griffith J."/>
            <person name="Grunwald N.J."/>
            <person name="Horn K."/>
            <person name="Horner N.R."/>
            <person name="Hu C.H."/>
            <person name="Huitema E."/>
            <person name="Jeong D.H."/>
            <person name="Jones A.M."/>
            <person name="Jones J.D."/>
            <person name="Jones R.W."/>
            <person name="Karlsson E.K."/>
            <person name="Kunjeti S.G."/>
            <person name="Lamour K."/>
            <person name="Liu Z."/>
            <person name="Ma L."/>
            <person name="Maclean D."/>
            <person name="Chibucos M.C."/>
            <person name="McDonald H."/>
            <person name="McWalters J."/>
            <person name="Meijer H.J."/>
            <person name="Morgan W."/>
            <person name="Morris P.F."/>
            <person name="Munro C.A."/>
            <person name="O'Neill K."/>
            <person name="Ospina-Giraldo M."/>
            <person name="Pinzon A."/>
            <person name="Pritchard L."/>
            <person name="Ramsahoye B."/>
            <person name="Ren Q."/>
            <person name="Restrepo S."/>
            <person name="Roy S."/>
            <person name="Sadanandom A."/>
            <person name="Savidor A."/>
            <person name="Schornack S."/>
            <person name="Schwartz D.C."/>
            <person name="Schumann U.D."/>
            <person name="Schwessinger B."/>
            <person name="Seyer L."/>
            <person name="Sharpe T."/>
            <person name="Silvar C."/>
            <person name="Song J."/>
            <person name="Studholme D.J."/>
            <person name="Sykes S."/>
            <person name="Thines M."/>
            <person name="van de Vondervoort P.J."/>
            <person name="Phuntumart V."/>
            <person name="Wawra S."/>
            <person name="Weide R."/>
            <person name="Win J."/>
            <person name="Young C."/>
            <person name="Zhou S."/>
            <person name="Fry W."/>
            <person name="Meyers B.C."/>
            <person name="van West P."/>
            <person name="Ristaino J."/>
            <person name="Govers F."/>
            <person name="Birch P.R."/>
            <person name="Whisson S.C."/>
            <person name="Judelson H.S."/>
            <person name="Nusbaum C."/>
        </authorList>
    </citation>
    <scope>NUCLEOTIDE SEQUENCE [LARGE SCALE GENOMIC DNA]</scope>
    <source>
        <strain evidence="2">T30-4</strain>
    </source>
</reference>
<proteinExistence type="predicted"/>
<dbReference type="AlphaFoldDB" id="D0NL71"/>
<dbReference type="RefSeq" id="XP_002900185.1">
    <property type="nucleotide sequence ID" value="XM_002900139.1"/>
</dbReference>
<dbReference type="GeneID" id="9478125"/>
<dbReference type="HOGENOM" id="CLU_3091453_0_0_1"/>